<reference evidence="3 4" key="1">
    <citation type="journal article" date="2021" name="Sci. Rep.">
        <title>The genome of the diatom Chaetoceros tenuissimus carries an ancient integrated fragment of an extant virus.</title>
        <authorList>
            <person name="Hongo Y."/>
            <person name="Kimura K."/>
            <person name="Takaki Y."/>
            <person name="Yoshida Y."/>
            <person name="Baba S."/>
            <person name="Kobayashi G."/>
            <person name="Nagasaki K."/>
            <person name="Hano T."/>
            <person name="Tomaru Y."/>
        </authorList>
    </citation>
    <scope>NUCLEOTIDE SEQUENCE [LARGE SCALE GENOMIC DNA]</scope>
    <source>
        <strain evidence="3 4">NIES-3715</strain>
    </source>
</reference>
<organism evidence="3 4">
    <name type="scientific">Chaetoceros tenuissimus</name>
    <dbReference type="NCBI Taxonomy" id="426638"/>
    <lineage>
        <taxon>Eukaryota</taxon>
        <taxon>Sar</taxon>
        <taxon>Stramenopiles</taxon>
        <taxon>Ochrophyta</taxon>
        <taxon>Bacillariophyta</taxon>
        <taxon>Coscinodiscophyceae</taxon>
        <taxon>Chaetocerotophycidae</taxon>
        <taxon>Chaetocerotales</taxon>
        <taxon>Chaetocerotaceae</taxon>
        <taxon>Chaetoceros</taxon>
    </lineage>
</organism>
<dbReference type="Proteomes" id="UP001054902">
    <property type="component" value="Unassembled WGS sequence"/>
</dbReference>
<name>A0AAD3D1M0_9STRA</name>
<dbReference type="PRINTS" id="PR00190">
    <property type="entry name" value="ACTIN"/>
</dbReference>
<keyword evidence="4" id="KW-1185">Reference proteome</keyword>
<comment type="similarity">
    <text evidence="2">Belongs to the actin family.</text>
</comment>
<evidence type="ECO:0000256" key="1">
    <source>
        <dbReference type="ARBA" id="ARBA00049360"/>
    </source>
</evidence>
<dbReference type="SMART" id="SM00268">
    <property type="entry name" value="ACTIN"/>
    <property type="match status" value="1"/>
</dbReference>
<dbReference type="PANTHER" id="PTHR11937">
    <property type="entry name" value="ACTIN"/>
    <property type="match status" value="1"/>
</dbReference>
<evidence type="ECO:0000313" key="3">
    <source>
        <dbReference type="EMBL" id="GFH54449.1"/>
    </source>
</evidence>
<accession>A0AAD3D1M0</accession>
<gene>
    <name evidence="3" type="ORF">CTEN210_10925</name>
</gene>
<dbReference type="Gene3D" id="3.90.640.10">
    <property type="entry name" value="Actin, Chain A, domain 4"/>
    <property type="match status" value="1"/>
</dbReference>
<dbReference type="SUPFAM" id="SSF53067">
    <property type="entry name" value="Actin-like ATPase domain"/>
    <property type="match status" value="2"/>
</dbReference>
<evidence type="ECO:0000313" key="4">
    <source>
        <dbReference type="Proteomes" id="UP001054902"/>
    </source>
</evidence>
<proteinExistence type="inferred from homology"/>
<dbReference type="InterPro" id="IPR043129">
    <property type="entry name" value="ATPase_NBD"/>
</dbReference>
<protein>
    <recommendedName>
        <fullName evidence="5">Actin-related protein 2</fullName>
    </recommendedName>
</protein>
<comment type="caution">
    <text evidence="3">The sequence shown here is derived from an EMBL/GenBank/DDBJ whole genome shotgun (WGS) entry which is preliminary data.</text>
</comment>
<dbReference type="Pfam" id="PF00022">
    <property type="entry name" value="Actin"/>
    <property type="match status" value="1"/>
</dbReference>
<evidence type="ECO:0000256" key="2">
    <source>
        <dbReference type="RuleBase" id="RU000487"/>
    </source>
</evidence>
<sequence length="345" mass="39125">MSSQDNTVVFDIGSSFLKVGFSHDCDPKVIPSTVIEYGQTFEPIENGIVKDWEKLVPLVEKAVKSLGDFDLDCILVTYPLFCSDEYKNNLMKFFFHFGFKRVHVSLQAPLVLYSRGTTSGIVVQCGHGITSVVPVLEGFVDQGKVKRLSIIGGTISDYLLQLLQIRSNSSSLLGKAVIDEIKENLCYCAKSIEEDRKLVKETCSLLKTVKLRTGESIQIESERFECVEVYFTPSLCDIDEISLSDVIFDSIQICDINIRREMYKNIVLYGGSLFPGMRERIEGDVRRRYKSEILRDENSKRGAEVRVEGSKSRKNCVFSGGCVLVELMRDQPNFWLDKEEYFESN</sequence>
<comment type="catalytic activity">
    <reaction evidence="1">
        <text>ATP + H2O = ADP + phosphate + H(+)</text>
        <dbReference type="Rhea" id="RHEA:13065"/>
        <dbReference type="ChEBI" id="CHEBI:15377"/>
        <dbReference type="ChEBI" id="CHEBI:15378"/>
        <dbReference type="ChEBI" id="CHEBI:30616"/>
        <dbReference type="ChEBI" id="CHEBI:43474"/>
        <dbReference type="ChEBI" id="CHEBI:456216"/>
    </reaction>
</comment>
<dbReference type="EMBL" id="BLLK01000047">
    <property type="protein sequence ID" value="GFH54449.1"/>
    <property type="molecule type" value="Genomic_DNA"/>
</dbReference>
<dbReference type="Gene3D" id="3.30.420.40">
    <property type="match status" value="2"/>
</dbReference>
<dbReference type="InterPro" id="IPR004000">
    <property type="entry name" value="Actin"/>
</dbReference>
<evidence type="ECO:0008006" key="5">
    <source>
        <dbReference type="Google" id="ProtNLM"/>
    </source>
</evidence>
<dbReference type="AlphaFoldDB" id="A0AAD3D1M0"/>